<dbReference type="InParanoid" id="A0A218YSX3"/>
<keyword evidence="3" id="KW-1185">Reference proteome</keyword>
<proteinExistence type="predicted"/>
<evidence type="ECO:0000313" key="3">
    <source>
        <dbReference type="Proteomes" id="UP000242519"/>
    </source>
</evidence>
<dbReference type="Proteomes" id="UP000242519">
    <property type="component" value="Unassembled WGS sequence"/>
</dbReference>
<feature type="region of interest" description="Disordered" evidence="1">
    <location>
        <begin position="349"/>
        <end position="405"/>
    </location>
</feature>
<feature type="region of interest" description="Disordered" evidence="1">
    <location>
        <begin position="425"/>
        <end position="448"/>
    </location>
</feature>
<reference evidence="2 3" key="1">
    <citation type="submission" date="2017-04" db="EMBL/GenBank/DDBJ databases">
        <title>Draft genome sequence of Marssonina coronaria NL1: causal agent of apple blotch.</title>
        <authorList>
            <person name="Cheng Q."/>
        </authorList>
    </citation>
    <scope>NUCLEOTIDE SEQUENCE [LARGE SCALE GENOMIC DNA]</scope>
    <source>
        <strain evidence="2 3">NL1</strain>
    </source>
</reference>
<accession>A0A218YSX3</accession>
<feature type="region of interest" description="Disordered" evidence="1">
    <location>
        <begin position="512"/>
        <end position="531"/>
    </location>
</feature>
<evidence type="ECO:0000256" key="1">
    <source>
        <dbReference type="SAM" id="MobiDB-lite"/>
    </source>
</evidence>
<organism evidence="2 3">
    <name type="scientific">Diplocarpon coronariae</name>
    <dbReference type="NCBI Taxonomy" id="2795749"/>
    <lineage>
        <taxon>Eukaryota</taxon>
        <taxon>Fungi</taxon>
        <taxon>Dikarya</taxon>
        <taxon>Ascomycota</taxon>
        <taxon>Pezizomycotina</taxon>
        <taxon>Leotiomycetes</taxon>
        <taxon>Helotiales</taxon>
        <taxon>Drepanopezizaceae</taxon>
        <taxon>Diplocarpon</taxon>
    </lineage>
</organism>
<feature type="region of interest" description="Disordered" evidence="1">
    <location>
        <begin position="305"/>
        <end position="332"/>
    </location>
</feature>
<protein>
    <submittedName>
        <fullName evidence="2">Uncharacterized protein</fullName>
    </submittedName>
</protein>
<dbReference type="AlphaFoldDB" id="A0A218YSX3"/>
<sequence>MKFMVGLAEGGVLVRGVAVAVSIETEAILPLALRALHSRTTAARCRRNIGGASAGFSGGSCRRGEGGVIWRDANLTALGGQSVVEFLRRAGQGGVGGSRLCLVVVRWDTPPPQTPNHLLPGPEDGGFVMKSCERQRPNVLSSPPQLQLPHRSPPGHTAEDSDPPLLTTPYRTPLLTVPVALSPAAARGGREQAISSMATLPRPSHAGELWLGWVEGGLLGGLGPDVPSFPRPRSQDFPADVQGGRGIIDGLMNVVWRAGRARDYRWSDGCGLASELPSPPEGRRVGRIEGVDRLVARGSLSARAAIPDSPRLSQREQRGDERDLSPSKFPHSVPLRLSTKHVRDRVQKKMLPDPANLAPRSWPPRSRGGVGKYKSNVPCLRSHARQSISDERPRPQGPPIHHAWACADEDCGDPRSAIGMHGNEAEENAHRPPGPPRARTQAAVQTEHRRVVTFRDGLPSAPHRRRRVLRWPAPAEPLRGSSSRVGARGVPGDGGRRCRRAGVLSGAVMLRRPGGLPRAGGDSHRSSSRRLLSEAVWREPNDQHTNTHGPLLAADGRGRGSSSHPVQTGSGVWHAPWVRTASCLCSFLLYGNTGARGDAETRRERRWCQQ</sequence>
<feature type="compositionally biased region" description="Basic and acidic residues" evidence="1">
    <location>
        <begin position="313"/>
        <end position="325"/>
    </location>
</feature>
<name>A0A218YSX3_9HELO</name>
<feature type="region of interest" description="Disordered" evidence="1">
    <location>
        <begin position="538"/>
        <end position="571"/>
    </location>
</feature>
<feature type="compositionally biased region" description="Polar residues" evidence="1">
    <location>
        <begin position="560"/>
        <end position="570"/>
    </location>
</feature>
<dbReference type="EMBL" id="MZNU01000403">
    <property type="protein sequence ID" value="OWO98272.1"/>
    <property type="molecule type" value="Genomic_DNA"/>
</dbReference>
<comment type="caution">
    <text evidence="2">The sequence shown here is derived from an EMBL/GenBank/DDBJ whole genome shotgun (WGS) entry which is preliminary data.</text>
</comment>
<evidence type="ECO:0000313" key="2">
    <source>
        <dbReference type="EMBL" id="OWO98272.1"/>
    </source>
</evidence>
<feature type="region of interest" description="Disordered" evidence="1">
    <location>
        <begin position="136"/>
        <end position="169"/>
    </location>
</feature>
<feature type="region of interest" description="Disordered" evidence="1">
    <location>
        <begin position="475"/>
        <end position="499"/>
    </location>
</feature>
<gene>
    <name evidence="2" type="ORF">B2J93_9076</name>
</gene>